<comment type="subcellular location">
    <subcellularLocation>
        <location evidence="1">Membrane</location>
        <topology evidence="1">Peripheral membrane protein</topology>
    </subcellularLocation>
</comment>
<dbReference type="InterPro" id="IPR000873">
    <property type="entry name" value="AMP-dep_synth/lig_dom"/>
</dbReference>
<dbReference type="Gene3D" id="3.40.50.12780">
    <property type="entry name" value="N-terminal domain of ligase-like"/>
    <property type="match status" value="1"/>
</dbReference>
<dbReference type="InterPro" id="IPR050237">
    <property type="entry name" value="ATP-dep_AMP-bd_enzyme"/>
</dbReference>
<dbReference type="Proteomes" id="UP000646365">
    <property type="component" value="Unassembled WGS sequence"/>
</dbReference>
<comment type="pathway">
    <text evidence="2">Lipid metabolism; fatty acid beta-oxidation.</text>
</comment>
<keyword evidence="3 10" id="KW-0436">Ligase</keyword>
<evidence type="ECO:0000256" key="6">
    <source>
        <dbReference type="ARBA" id="ARBA00039545"/>
    </source>
</evidence>
<dbReference type="Pfam" id="PF13193">
    <property type="entry name" value="AMP-binding_C"/>
    <property type="match status" value="1"/>
</dbReference>
<dbReference type="EC" id="6.2.1.3" evidence="5"/>
<evidence type="ECO:0000256" key="3">
    <source>
        <dbReference type="ARBA" id="ARBA00022598"/>
    </source>
</evidence>
<sequence>MAELWEKSYPPGFDWHAEIKTALLTDEQREAARRWGTKSFIEFGPITLDFVTFDALVERAARGFAALGVKPGVHVALHLPNTPHYPLAFYGVLRAGGVVANLSPLDAERELAHKIALADVSLVVSFAGLDQKLPPPGPNLRIMVATPEDMAPVPPPAIPTDPAERIPFRVLLDPTRPSPGPWPTPAVDDLAVLQFTGGTTGLPKAAMLSHANLTASVSSYDAWGSAPSIGLTPGAEKVLVVLPLFHIYALNTLLLRGMRNGYTLLLKARWDTDDILDTIARDRPTMFSGVPTMFRAIASHPRARQVDFSCFHFCNTGGAPLPMELRDEFEGVADRLLLEGWGMSETSPAGTVTPPQNRKLGSAGLPLPGVTIEIRDLDEPERKLAPNEKGEICIRGKNVTKGYYKQPEETANAFVDGFFRTGDIGYLDDDGFLFIVDRKKDMILSGGFNVYPRLIEEAIYEHPAVAEVIVIGVPDAYRGESAKAFVTLRDGAAAPSLDDLRAFLADKVGKHELPAALEIRDSLPKTAVGKLWKKPLVDEARAQAKVR</sequence>
<name>A0A8J3E1I5_9PROT</name>
<dbReference type="InterPro" id="IPR045851">
    <property type="entry name" value="AMP-bd_C_sf"/>
</dbReference>
<dbReference type="InterPro" id="IPR042099">
    <property type="entry name" value="ANL_N_sf"/>
</dbReference>
<evidence type="ECO:0000256" key="5">
    <source>
        <dbReference type="ARBA" id="ARBA00026121"/>
    </source>
</evidence>
<keyword evidence="4" id="KW-0472">Membrane</keyword>
<dbReference type="Pfam" id="PF00501">
    <property type="entry name" value="AMP-binding"/>
    <property type="match status" value="1"/>
</dbReference>
<proteinExistence type="predicted"/>
<dbReference type="Gene3D" id="3.30.300.30">
    <property type="match status" value="1"/>
</dbReference>
<dbReference type="PROSITE" id="PS00455">
    <property type="entry name" value="AMP_BINDING"/>
    <property type="match status" value="1"/>
</dbReference>
<gene>
    <name evidence="10" type="ORF">GCM10011611_04820</name>
</gene>
<dbReference type="RefSeq" id="WP_189042046.1">
    <property type="nucleotide sequence ID" value="NZ_BMJQ01000001.1"/>
</dbReference>
<feature type="domain" description="AMP-binding enzyme C-terminal" evidence="9">
    <location>
        <begin position="455"/>
        <end position="530"/>
    </location>
</feature>
<evidence type="ECO:0000313" key="11">
    <source>
        <dbReference type="Proteomes" id="UP000646365"/>
    </source>
</evidence>
<dbReference type="PANTHER" id="PTHR43767:SF8">
    <property type="entry name" value="LONG-CHAIN-FATTY-ACID--COA LIGASE"/>
    <property type="match status" value="1"/>
</dbReference>
<evidence type="ECO:0000256" key="7">
    <source>
        <dbReference type="ARBA" id="ARBA00042773"/>
    </source>
</evidence>
<dbReference type="GO" id="GO:0016020">
    <property type="term" value="C:membrane"/>
    <property type="evidence" value="ECO:0007669"/>
    <property type="project" value="UniProtKB-SubCell"/>
</dbReference>
<dbReference type="GO" id="GO:0004467">
    <property type="term" value="F:long-chain fatty acid-CoA ligase activity"/>
    <property type="evidence" value="ECO:0007669"/>
    <property type="project" value="UniProtKB-EC"/>
</dbReference>
<evidence type="ECO:0000256" key="1">
    <source>
        <dbReference type="ARBA" id="ARBA00004170"/>
    </source>
</evidence>
<protein>
    <recommendedName>
        <fullName evidence="6">Long-chain-fatty-acid--CoA ligase</fullName>
        <ecNumber evidence="5">6.2.1.3</ecNumber>
    </recommendedName>
    <alternativeName>
        <fullName evidence="7">Long-chain acyl-CoA synthetase</fullName>
    </alternativeName>
</protein>
<reference evidence="10" key="1">
    <citation type="journal article" date="2014" name="Int. J. Syst. Evol. Microbiol.">
        <title>Complete genome sequence of Corynebacterium casei LMG S-19264T (=DSM 44701T), isolated from a smear-ripened cheese.</title>
        <authorList>
            <consortium name="US DOE Joint Genome Institute (JGI-PGF)"/>
            <person name="Walter F."/>
            <person name="Albersmeier A."/>
            <person name="Kalinowski J."/>
            <person name="Ruckert C."/>
        </authorList>
    </citation>
    <scope>NUCLEOTIDE SEQUENCE</scope>
    <source>
        <strain evidence="10">CGMCC 1.15725</strain>
    </source>
</reference>
<evidence type="ECO:0000259" key="9">
    <source>
        <dbReference type="Pfam" id="PF13193"/>
    </source>
</evidence>
<reference evidence="10" key="2">
    <citation type="submission" date="2020-09" db="EMBL/GenBank/DDBJ databases">
        <authorList>
            <person name="Sun Q."/>
            <person name="Zhou Y."/>
        </authorList>
    </citation>
    <scope>NUCLEOTIDE SEQUENCE</scope>
    <source>
        <strain evidence="10">CGMCC 1.15725</strain>
    </source>
</reference>
<dbReference type="EMBL" id="BMJQ01000001">
    <property type="protein sequence ID" value="GGF02379.1"/>
    <property type="molecule type" value="Genomic_DNA"/>
</dbReference>
<organism evidence="10 11">
    <name type="scientific">Aliidongia dinghuensis</name>
    <dbReference type="NCBI Taxonomy" id="1867774"/>
    <lineage>
        <taxon>Bacteria</taxon>
        <taxon>Pseudomonadati</taxon>
        <taxon>Pseudomonadota</taxon>
        <taxon>Alphaproteobacteria</taxon>
        <taxon>Rhodospirillales</taxon>
        <taxon>Dongiaceae</taxon>
        <taxon>Aliidongia</taxon>
    </lineage>
</organism>
<dbReference type="PANTHER" id="PTHR43767">
    <property type="entry name" value="LONG-CHAIN-FATTY-ACID--COA LIGASE"/>
    <property type="match status" value="1"/>
</dbReference>
<accession>A0A8J3E1I5</accession>
<dbReference type="SUPFAM" id="SSF56801">
    <property type="entry name" value="Acetyl-CoA synthetase-like"/>
    <property type="match status" value="1"/>
</dbReference>
<evidence type="ECO:0000256" key="4">
    <source>
        <dbReference type="ARBA" id="ARBA00023136"/>
    </source>
</evidence>
<evidence type="ECO:0000256" key="2">
    <source>
        <dbReference type="ARBA" id="ARBA00005005"/>
    </source>
</evidence>
<dbReference type="InterPro" id="IPR020845">
    <property type="entry name" value="AMP-binding_CS"/>
</dbReference>
<dbReference type="InterPro" id="IPR025110">
    <property type="entry name" value="AMP-bd_C"/>
</dbReference>
<keyword evidence="11" id="KW-1185">Reference proteome</keyword>
<comment type="caution">
    <text evidence="10">The sequence shown here is derived from an EMBL/GenBank/DDBJ whole genome shotgun (WGS) entry which is preliminary data.</text>
</comment>
<evidence type="ECO:0000313" key="10">
    <source>
        <dbReference type="EMBL" id="GGF02379.1"/>
    </source>
</evidence>
<feature type="domain" description="AMP-dependent synthetase/ligase" evidence="8">
    <location>
        <begin position="30"/>
        <end position="404"/>
    </location>
</feature>
<dbReference type="AlphaFoldDB" id="A0A8J3E1I5"/>
<evidence type="ECO:0000259" key="8">
    <source>
        <dbReference type="Pfam" id="PF00501"/>
    </source>
</evidence>